<dbReference type="EMBL" id="BOPG01000033">
    <property type="protein sequence ID" value="GIJ57868.1"/>
    <property type="molecule type" value="Genomic_DNA"/>
</dbReference>
<sequence length="140" mass="14802">MIPAAVAVLVAVAVGVLAVRRRYLLVTVSGASMAPTLRPGERVLVVRRRWRPADRGAIVVLAAPPTATHGPTLSRWRVKRVVAGPGDPVPPEVAGRLGLPAGSLVPPAHLMVMGDNPHSEDSRTWGPVPLHSVIGLLRQH</sequence>
<dbReference type="GO" id="GO:0004252">
    <property type="term" value="F:serine-type endopeptidase activity"/>
    <property type="evidence" value="ECO:0007669"/>
    <property type="project" value="InterPro"/>
</dbReference>
<dbReference type="PRINTS" id="PR00727">
    <property type="entry name" value="LEADERPTASE"/>
</dbReference>
<comment type="similarity">
    <text evidence="2">Belongs to the peptidase S26 family.</text>
</comment>
<dbReference type="Pfam" id="PF10502">
    <property type="entry name" value="Peptidase_S26"/>
    <property type="match status" value="2"/>
</dbReference>
<feature type="domain" description="Peptidase S26" evidence="6">
    <location>
        <begin position="103"/>
        <end position="136"/>
    </location>
</feature>
<dbReference type="SUPFAM" id="SSF51306">
    <property type="entry name" value="LexA/Signal peptidase"/>
    <property type="match status" value="1"/>
</dbReference>
<evidence type="ECO:0000256" key="4">
    <source>
        <dbReference type="ARBA" id="ARBA00022801"/>
    </source>
</evidence>
<evidence type="ECO:0000256" key="3">
    <source>
        <dbReference type="ARBA" id="ARBA00022670"/>
    </source>
</evidence>
<dbReference type="PROSITE" id="PS00501">
    <property type="entry name" value="SPASE_I_1"/>
    <property type="match status" value="1"/>
</dbReference>
<dbReference type="PANTHER" id="PTHR43390:SF1">
    <property type="entry name" value="CHLOROPLAST PROCESSING PEPTIDASE"/>
    <property type="match status" value="1"/>
</dbReference>
<evidence type="ECO:0000256" key="2">
    <source>
        <dbReference type="ARBA" id="ARBA00009370"/>
    </source>
</evidence>
<dbReference type="Proteomes" id="UP000612585">
    <property type="component" value="Unassembled WGS sequence"/>
</dbReference>
<dbReference type="Gene3D" id="2.10.109.10">
    <property type="entry name" value="Umud Fragment, subunit A"/>
    <property type="match status" value="1"/>
</dbReference>
<keyword evidence="3" id="KW-0645">Protease</keyword>
<evidence type="ECO:0000256" key="5">
    <source>
        <dbReference type="PIRSR" id="PIRSR600223-1"/>
    </source>
</evidence>
<proteinExistence type="inferred from homology"/>
<dbReference type="AlphaFoldDB" id="A0A8J4E1K3"/>
<feature type="active site" evidence="5">
    <location>
        <position position="32"/>
    </location>
</feature>
<accession>A0A8J4E1K3</accession>
<keyword evidence="4" id="KW-0378">Hydrolase</keyword>
<gene>
    <name evidence="7" type="primary">lepB_4</name>
    <name evidence="7" type="ORF">Vau01_053840</name>
</gene>
<dbReference type="InterPro" id="IPR036286">
    <property type="entry name" value="LexA/Signal_pep-like_sf"/>
</dbReference>
<evidence type="ECO:0000313" key="8">
    <source>
        <dbReference type="Proteomes" id="UP000612585"/>
    </source>
</evidence>
<feature type="domain" description="Peptidase S26" evidence="6">
    <location>
        <begin position="6"/>
        <end position="89"/>
    </location>
</feature>
<reference evidence="7" key="1">
    <citation type="submission" date="2021-01" db="EMBL/GenBank/DDBJ databases">
        <title>Whole genome shotgun sequence of Virgisporangium aurantiacum NBRC 16421.</title>
        <authorList>
            <person name="Komaki H."/>
            <person name="Tamura T."/>
        </authorList>
    </citation>
    <scope>NUCLEOTIDE SEQUENCE</scope>
    <source>
        <strain evidence="7">NBRC 16421</strain>
    </source>
</reference>
<comment type="caution">
    <text evidence="7">The sequence shown here is derived from an EMBL/GenBank/DDBJ whole genome shotgun (WGS) entry which is preliminary data.</text>
</comment>
<protein>
    <submittedName>
        <fullName evidence="7">S26 family signal peptidase</fullName>
    </submittedName>
</protein>
<evidence type="ECO:0000313" key="7">
    <source>
        <dbReference type="EMBL" id="GIJ57868.1"/>
    </source>
</evidence>
<comment type="subcellular location">
    <subcellularLocation>
        <location evidence="1">Cell membrane</location>
        <topology evidence="1">Single-pass type II membrane protein</topology>
    </subcellularLocation>
</comment>
<dbReference type="InterPro" id="IPR000223">
    <property type="entry name" value="Pept_S26A_signal_pept_1"/>
</dbReference>
<evidence type="ECO:0000256" key="1">
    <source>
        <dbReference type="ARBA" id="ARBA00004401"/>
    </source>
</evidence>
<dbReference type="CDD" id="cd06530">
    <property type="entry name" value="S26_SPase_I"/>
    <property type="match status" value="1"/>
</dbReference>
<keyword evidence="8" id="KW-1185">Reference proteome</keyword>
<feature type="active site" evidence="5">
    <location>
        <position position="79"/>
    </location>
</feature>
<dbReference type="GO" id="GO:0006465">
    <property type="term" value="P:signal peptide processing"/>
    <property type="evidence" value="ECO:0007669"/>
    <property type="project" value="InterPro"/>
</dbReference>
<organism evidence="7 8">
    <name type="scientific">Virgisporangium aurantiacum</name>
    <dbReference type="NCBI Taxonomy" id="175570"/>
    <lineage>
        <taxon>Bacteria</taxon>
        <taxon>Bacillati</taxon>
        <taxon>Actinomycetota</taxon>
        <taxon>Actinomycetes</taxon>
        <taxon>Micromonosporales</taxon>
        <taxon>Micromonosporaceae</taxon>
        <taxon>Virgisporangium</taxon>
    </lineage>
</organism>
<dbReference type="InterPro" id="IPR019533">
    <property type="entry name" value="Peptidase_S26"/>
</dbReference>
<name>A0A8J4E1K3_9ACTN</name>
<dbReference type="GO" id="GO:0005886">
    <property type="term" value="C:plasma membrane"/>
    <property type="evidence" value="ECO:0007669"/>
    <property type="project" value="UniProtKB-SubCell"/>
</dbReference>
<dbReference type="RefSeq" id="WP_203997685.1">
    <property type="nucleotide sequence ID" value="NZ_BOPG01000033.1"/>
</dbReference>
<dbReference type="InterPro" id="IPR019756">
    <property type="entry name" value="Pept_S26A_signal_pept_1_Ser-AS"/>
</dbReference>
<dbReference type="PANTHER" id="PTHR43390">
    <property type="entry name" value="SIGNAL PEPTIDASE I"/>
    <property type="match status" value="1"/>
</dbReference>
<evidence type="ECO:0000259" key="6">
    <source>
        <dbReference type="Pfam" id="PF10502"/>
    </source>
</evidence>